<feature type="transmembrane region" description="Helical" evidence="1">
    <location>
        <begin position="105"/>
        <end position="126"/>
    </location>
</feature>
<keyword evidence="3" id="KW-1185">Reference proteome</keyword>
<dbReference type="EMBL" id="CADEPM010000002">
    <property type="protein sequence ID" value="CAB3401046.1"/>
    <property type="molecule type" value="Genomic_DNA"/>
</dbReference>
<keyword evidence="1" id="KW-0812">Transmembrane</keyword>
<dbReference type="Proteomes" id="UP000494206">
    <property type="component" value="Unassembled WGS sequence"/>
</dbReference>
<sequence length="309" mass="34519">MAIRNLNRIERHSLDDKDNFKICCWSWETVFLNIILLLLTFGIMLTGYEPSKNSIIEEATLLTLKSAMIIFALKFYAFAFYLLSTWKTRQLLEELDDGLGDDTQPVNYCVIITLLVFTALLGIYCLHDANVISLKSAFTNFIKLITESCAENYLTGAFFFIILLPFPLGVCATIKVPTTAFIMAEDPDPMANTPDPIADTPDIMADTPVPIADTPDPMADTPDQMADTPDQLNGHRSKYQKIAQVVMMGLDLICGVILAFPNLEFSVKINSTLEQICNAVSSYLPGDRNVIRFGIPIIAFIYLVCLKKF</sequence>
<keyword evidence="1" id="KW-1133">Transmembrane helix</keyword>
<proteinExistence type="predicted"/>
<gene>
    <name evidence="2" type="ORF">CBOVIS_LOCUS3854</name>
</gene>
<evidence type="ECO:0000256" key="1">
    <source>
        <dbReference type="SAM" id="Phobius"/>
    </source>
</evidence>
<dbReference type="AlphaFoldDB" id="A0A8S1EJS9"/>
<comment type="caution">
    <text evidence="2">The sequence shown here is derived from an EMBL/GenBank/DDBJ whole genome shotgun (WGS) entry which is preliminary data.</text>
</comment>
<feature type="transmembrane region" description="Helical" evidence="1">
    <location>
        <begin position="290"/>
        <end position="306"/>
    </location>
</feature>
<protein>
    <submittedName>
        <fullName evidence="2">Uncharacterized protein</fullName>
    </submittedName>
</protein>
<organism evidence="2 3">
    <name type="scientific">Caenorhabditis bovis</name>
    <dbReference type="NCBI Taxonomy" id="2654633"/>
    <lineage>
        <taxon>Eukaryota</taxon>
        <taxon>Metazoa</taxon>
        <taxon>Ecdysozoa</taxon>
        <taxon>Nematoda</taxon>
        <taxon>Chromadorea</taxon>
        <taxon>Rhabditida</taxon>
        <taxon>Rhabditina</taxon>
        <taxon>Rhabditomorpha</taxon>
        <taxon>Rhabditoidea</taxon>
        <taxon>Rhabditidae</taxon>
        <taxon>Peloderinae</taxon>
        <taxon>Caenorhabditis</taxon>
    </lineage>
</organism>
<evidence type="ECO:0000313" key="3">
    <source>
        <dbReference type="Proteomes" id="UP000494206"/>
    </source>
</evidence>
<accession>A0A8S1EJS9</accession>
<reference evidence="2 3" key="1">
    <citation type="submission" date="2020-04" db="EMBL/GenBank/DDBJ databases">
        <authorList>
            <person name="Laetsch R D."/>
            <person name="Stevens L."/>
            <person name="Kumar S."/>
            <person name="Blaxter L. M."/>
        </authorList>
    </citation>
    <scope>NUCLEOTIDE SEQUENCE [LARGE SCALE GENOMIC DNA]</scope>
</reference>
<feature type="transmembrane region" description="Helical" evidence="1">
    <location>
        <begin position="60"/>
        <end position="83"/>
    </location>
</feature>
<feature type="transmembrane region" description="Helical" evidence="1">
    <location>
        <begin position="242"/>
        <end position="260"/>
    </location>
</feature>
<feature type="transmembrane region" description="Helical" evidence="1">
    <location>
        <begin position="30"/>
        <end position="48"/>
    </location>
</feature>
<evidence type="ECO:0000313" key="2">
    <source>
        <dbReference type="EMBL" id="CAB3401046.1"/>
    </source>
</evidence>
<keyword evidence="1" id="KW-0472">Membrane</keyword>
<name>A0A8S1EJS9_9PELO</name>